<sequence>MYKKIKPGIKKKNGSRRKKEVSKKFKQSNNKKNEQQKNYHLIKNEMRSVLGIFKRSNIK</sequence>
<dbReference type="InParanoid" id="A0A7G1GBL6"/>
<evidence type="ECO:0000313" key="3">
    <source>
        <dbReference type="Proteomes" id="UP000516361"/>
    </source>
</evidence>
<dbReference type="EMBL" id="AP018712">
    <property type="protein sequence ID" value="BBE31812.1"/>
    <property type="molecule type" value="Genomic_DNA"/>
</dbReference>
<evidence type="ECO:0000313" key="2">
    <source>
        <dbReference type="EMBL" id="BBE31812.1"/>
    </source>
</evidence>
<keyword evidence="3" id="KW-1185">Reference proteome</keyword>
<proteinExistence type="predicted"/>
<evidence type="ECO:0000256" key="1">
    <source>
        <dbReference type="SAM" id="MobiDB-lite"/>
    </source>
</evidence>
<name>A0A7G1GBL6_9BACT</name>
<dbReference type="RefSeq" id="WP_190614600.1">
    <property type="nucleotide sequence ID" value="NZ_AP018712.1"/>
</dbReference>
<reference evidence="2 3" key="1">
    <citation type="submission" date="2018-06" db="EMBL/GenBank/DDBJ databases">
        <title>Genome sequencing of Oceanotoga sp. sy52.</title>
        <authorList>
            <person name="Mori K."/>
        </authorList>
    </citation>
    <scope>NUCLEOTIDE SEQUENCE [LARGE SCALE GENOMIC DNA]</scope>
    <source>
        <strain evidence="3">sy52</strain>
    </source>
</reference>
<feature type="compositionally biased region" description="Basic residues" evidence="1">
    <location>
        <begin position="1"/>
        <end position="26"/>
    </location>
</feature>
<gene>
    <name evidence="2" type="ORF">OSSY52_19530</name>
</gene>
<feature type="region of interest" description="Disordered" evidence="1">
    <location>
        <begin position="1"/>
        <end position="38"/>
    </location>
</feature>
<dbReference type="KEGG" id="ocy:OSSY52_19530"/>
<dbReference type="Proteomes" id="UP000516361">
    <property type="component" value="Chromosome"/>
</dbReference>
<dbReference type="AlphaFoldDB" id="A0A7G1GBL6"/>
<protein>
    <submittedName>
        <fullName evidence="2">Uncharacterized protein</fullName>
    </submittedName>
</protein>
<accession>A0A7G1GBL6</accession>
<organism evidence="2 3">
    <name type="scientific">Tepiditoga spiralis</name>
    <dbReference type="NCBI Taxonomy" id="2108365"/>
    <lineage>
        <taxon>Bacteria</taxon>
        <taxon>Thermotogati</taxon>
        <taxon>Thermotogota</taxon>
        <taxon>Thermotogae</taxon>
        <taxon>Petrotogales</taxon>
        <taxon>Petrotogaceae</taxon>
        <taxon>Tepiditoga</taxon>
    </lineage>
</organism>